<dbReference type="PANTHER" id="PTHR36120">
    <property type="entry name" value="FUCOSE ISOMERASE"/>
    <property type="match status" value="1"/>
</dbReference>
<name>A3MXQ0_PYRCJ</name>
<evidence type="ECO:0000313" key="3">
    <source>
        <dbReference type="EMBL" id="ABO09417.1"/>
    </source>
</evidence>
<keyword evidence="1" id="KW-0413">Isomerase</keyword>
<keyword evidence="2" id="KW-0119">Carbohydrate metabolism</keyword>
<dbReference type="InterPro" id="IPR009015">
    <property type="entry name" value="Fucose_isomerase_N/cen_sf"/>
</dbReference>
<organism evidence="3 4">
    <name type="scientific">Pyrobaculum calidifontis (strain DSM 21063 / JCM 11548 / VA1)</name>
    <dbReference type="NCBI Taxonomy" id="410359"/>
    <lineage>
        <taxon>Archaea</taxon>
        <taxon>Thermoproteota</taxon>
        <taxon>Thermoprotei</taxon>
        <taxon>Thermoproteales</taxon>
        <taxon>Thermoproteaceae</taxon>
        <taxon>Pyrobaculum</taxon>
    </lineage>
</organism>
<proteinExistence type="predicted"/>
<protein>
    <recommendedName>
        <fullName evidence="5">Fucose isomerase</fullName>
    </recommendedName>
</protein>
<dbReference type="GO" id="GO:0016861">
    <property type="term" value="F:intramolecular oxidoreductase activity, interconverting aldoses and ketoses"/>
    <property type="evidence" value="ECO:0007669"/>
    <property type="project" value="InterPro"/>
</dbReference>
<reference evidence="3" key="1">
    <citation type="submission" date="2007-02" db="EMBL/GenBank/DDBJ databases">
        <title>Complete sequence of Pyrobaculum calidifontis JCM 11548.</title>
        <authorList>
            <consortium name="US DOE Joint Genome Institute"/>
            <person name="Copeland A."/>
            <person name="Lucas S."/>
            <person name="Lapidus A."/>
            <person name="Barry K."/>
            <person name="Glavina del Rio T."/>
            <person name="Dalin E."/>
            <person name="Tice H."/>
            <person name="Pitluck S."/>
            <person name="Chain P."/>
            <person name="Malfatti S."/>
            <person name="Shin M."/>
            <person name="Vergez L."/>
            <person name="Schmutz J."/>
            <person name="Larimer F."/>
            <person name="Land M."/>
            <person name="Hauser L."/>
            <person name="Kyrpides N."/>
            <person name="Mikhailova N."/>
            <person name="Cozen A.E."/>
            <person name="Fitz-Gibbon S.T."/>
            <person name="House C.H."/>
            <person name="Saltikov C."/>
            <person name="Lowe T.M."/>
            <person name="Richardson P."/>
        </authorList>
    </citation>
    <scope>NUCLEOTIDE SEQUENCE [LARGE SCALE GENOMIC DNA]</scope>
    <source>
        <strain evidence="3">JCM 11548</strain>
    </source>
</reference>
<dbReference type="SUPFAM" id="SSF53743">
    <property type="entry name" value="FucI/AraA N-terminal and middle domains"/>
    <property type="match status" value="1"/>
</dbReference>
<dbReference type="Proteomes" id="UP000001431">
    <property type="component" value="Chromosome"/>
</dbReference>
<dbReference type="KEGG" id="pcl:Pcal_2002"/>
<evidence type="ECO:0000256" key="1">
    <source>
        <dbReference type="ARBA" id="ARBA00023235"/>
    </source>
</evidence>
<keyword evidence="4" id="KW-1185">Reference proteome</keyword>
<dbReference type="HOGENOM" id="CLU_055583_0_0_2"/>
<evidence type="ECO:0000256" key="2">
    <source>
        <dbReference type="ARBA" id="ARBA00023277"/>
    </source>
</evidence>
<dbReference type="GO" id="GO:0005737">
    <property type="term" value="C:cytoplasm"/>
    <property type="evidence" value="ECO:0007669"/>
    <property type="project" value="InterPro"/>
</dbReference>
<accession>A3MXQ0</accession>
<dbReference type="PANTHER" id="PTHR36120:SF2">
    <property type="entry name" value="FUCOSE ISOMERASE"/>
    <property type="match status" value="1"/>
</dbReference>
<sequence>MLRFLSVVVRVAAAPNVGAEIREEYLRLYEGLLPRVEEVVFIVVLTGGAEPEILSQAGRFNVLLAWPHYNSLPSALEAAAALRERGAFAEVVALEGPGAEPPAERVRRLVEVARLLDKPPRLMLVGEPNPWLVASDLAGKPDVRVDEGEVYRRSLSMQAAEEARRLVESARESAYGPGELERVLAYAKALREAARGVDGLTLGCWCFNFPRVEERGWTPCISLAVLNDWGVTATCEGDLRALYSAVVLRRISGKPAWISNVNAARGELLLLTHDGLPPSMAKAYSIVPRLATKAPAAIRAEVEPGRPVTLLRVSRDLRRALLLGGITAEAERVEACATQIAVRVTKGSPAAVYKAGLGNHLAFVFDDVYEEVEAYLRYLGASVVTA</sequence>
<dbReference type="STRING" id="410359.Pcal_2002"/>
<dbReference type="AlphaFoldDB" id="A3MXQ0"/>
<dbReference type="EMBL" id="CP000561">
    <property type="protein sequence ID" value="ABO09417.1"/>
    <property type="molecule type" value="Genomic_DNA"/>
</dbReference>
<gene>
    <name evidence="3" type="ordered locus">Pcal_2002</name>
</gene>
<evidence type="ECO:0000313" key="4">
    <source>
        <dbReference type="Proteomes" id="UP000001431"/>
    </source>
</evidence>
<evidence type="ECO:0008006" key="5">
    <source>
        <dbReference type="Google" id="ProtNLM"/>
    </source>
</evidence>
<dbReference type="eggNOG" id="arCOG01772">
    <property type="taxonomic scope" value="Archaea"/>
</dbReference>
<dbReference type="GO" id="GO:0005996">
    <property type="term" value="P:monosaccharide metabolic process"/>
    <property type="evidence" value="ECO:0007669"/>
    <property type="project" value="InterPro"/>
</dbReference>